<sequence>MLTNVCDATLRWKGLMHLSGPSLKLTRMLNSGERKGSSKQELSRCCHILKVSEDSNIDDIRTAFISLAKKYHPDSGSPDADSKKFQEVESAYRTLQAKFSEEQKDGHAVDDMHENSDVQEHDIQHTAPQHRQYLSFDGVGTGTPSQRQKQYQKQRAMVAADNVLSHRIHKLNLNCSHNKEEALAVKDKVEARKIKTRYGMDRLVEDLIQESMAKGHFDNLSGTGKPLKQGVFNPYVDFTTHKLNEVLIDNGFTPEWILLQKEIREERDELRQSLIKKRKMIGPLPLSCEDEEMWKLALESCSPLVKQINLKINKYNLLVPILEKQMLQVQLNKEAIKILEETEGVSRKVPEPPERKSNYEKHRATGIFNFIHEIFGK</sequence>
<dbReference type="SUPFAM" id="SSF46565">
    <property type="entry name" value="Chaperone J-domain"/>
    <property type="match status" value="1"/>
</dbReference>
<gene>
    <name evidence="2" type="ORF">ONE63_008454</name>
</gene>
<dbReference type="Proteomes" id="UP001075354">
    <property type="component" value="Chromosome 6"/>
</dbReference>
<keyword evidence="3" id="KW-1185">Reference proteome</keyword>
<dbReference type="PANTHER" id="PTHR39158">
    <property type="entry name" value="OS08G0560600 PROTEIN"/>
    <property type="match status" value="1"/>
</dbReference>
<dbReference type="PROSITE" id="PS50076">
    <property type="entry name" value="DNAJ_2"/>
    <property type="match status" value="1"/>
</dbReference>
<evidence type="ECO:0000313" key="2">
    <source>
        <dbReference type="EMBL" id="KAJ1526902.1"/>
    </source>
</evidence>
<name>A0AAV7XM89_9NEOP</name>
<dbReference type="Pfam" id="PF00226">
    <property type="entry name" value="DnaJ"/>
    <property type="match status" value="1"/>
</dbReference>
<dbReference type="PANTHER" id="PTHR39158:SF1">
    <property type="entry name" value="DNAJ HOMOLOG SUBFAMILY C MEMBER 28"/>
    <property type="match status" value="1"/>
</dbReference>
<feature type="domain" description="J" evidence="1">
    <location>
        <begin position="44"/>
        <end position="108"/>
    </location>
</feature>
<dbReference type="PRINTS" id="PR00625">
    <property type="entry name" value="JDOMAIN"/>
</dbReference>
<dbReference type="SMART" id="SM00271">
    <property type="entry name" value="DnaJ"/>
    <property type="match status" value="1"/>
</dbReference>
<dbReference type="InterPro" id="IPR001623">
    <property type="entry name" value="DnaJ_domain"/>
</dbReference>
<dbReference type="AlphaFoldDB" id="A0AAV7XM89"/>
<dbReference type="InterPro" id="IPR018961">
    <property type="entry name" value="DnaJ_homolog_subfam-C_membr-28"/>
</dbReference>
<dbReference type="CDD" id="cd06257">
    <property type="entry name" value="DnaJ"/>
    <property type="match status" value="1"/>
</dbReference>
<proteinExistence type="predicted"/>
<evidence type="ECO:0000313" key="3">
    <source>
        <dbReference type="Proteomes" id="UP001075354"/>
    </source>
</evidence>
<dbReference type="Pfam" id="PF09350">
    <property type="entry name" value="DJC28_CD"/>
    <property type="match status" value="1"/>
</dbReference>
<comment type="caution">
    <text evidence="2">The sequence shown here is derived from an EMBL/GenBank/DDBJ whole genome shotgun (WGS) entry which is preliminary data.</text>
</comment>
<protein>
    <recommendedName>
        <fullName evidence="1">J domain-containing protein</fullName>
    </recommendedName>
</protein>
<dbReference type="InterPro" id="IPR052573">
    <property type="entry name" value="DnaJ_C_subfamily_28"/>
</dbReference>
<dbReference type="InterPro" id="IPR036869">
    <property type="entry name" value="J_dom_sf"/>
</dbReference>
<dbReference type="Gene3D" id="1.10.287.110">
    <property type="entry name" value="DnaJ domain"/>
    <property type="match status" value="1"/>
</dbReference>
<dbReference type="EMBL" id="JAPTSV010000006">
    <property type="protein sequence ID" value="KAJ1526902.1"/>
    <property type="molecule type" value="Genomic_DNA"/>
</dbReference>
<evidence type="ECO:0000259" key="1">
    <source>
        <dbReference type="PROSITE" id="PS50076"/>
    </source>
</evidence>
<organism evidence="2 3">
    <name type="scientific">Megalurothrips usitatus</name>
    <name type="common">bean blossom thrips</name>
    <dbReference type="NCBI Taxonomy" id="439358"/>
    <lineage>
        <taxon>Eukaryota</taxon>
        <taxon>Metazoa</taxon>
        <taxon>Ecdysozoa</taxon>
        <taxon>Arthropoda</taxon>
        <taxon>Hexapoda</taxon>
        <taxon>Insecta</taxon>
        <taxon>Pterygota</taxon>
        <taxon>Neoptera</taxon>
        <taxon>Paraneoptera</taxon>
        <taxon>Thysanoptera</taxon>
        <taxon>Terebrantia</taxon>
        <taxon>Thripoidea</taxon>
        <taxon>Thripidae</taxon>
        <taxon>Megalurothrips</taxon>
    </lineage>
</organism>
<reference evidence="2" key="1">
    <citation type="submission" date="2022-12" db="EMBL/GenBank/DDBJ databases">
        <title>Chromosome-level genome assembly of the bean flower thrips Megalurothrips usitatus.</title>
        <authorList>
            <person name="Ma L."/>
            <person name="Liu Q."/>
            <person name="Li H."/>
            <person name="Cai W."/>
        </authorList>
    </citation>
    <scope>NUCLEOTIDE SEQUENCE</scope>
    <source>
        <strain evidence="2">Cailab_2022a</strain>
    </source>
</reference>
<accession>A0AAV7XM89</accession>